<feature type="transmembrane region" description="Helical" evidence="8">
    <location>
        <begin position="171"/>
        <end position="190"/>
    </location>
</feature>
<dbReference type="InterPro" id="IPR010619">
    <property type="entry name" value="ThrE-like_N"/>
</dbReference>
<comment type="similarity">
    <text evidence="6">Belongs to the ThrE exporter (TC 2.A.79) family.</text>
</comment>
<evidence type="ECO:0000256" key="8">
    <source>
        <dbReference type="SAM" id="Phobius"/>
    </source>
</evidence>
<keyword evidence="3 8" id="KW-0812">Transmembrane</keyword>
<dbReference type="PANTHER" id="PTHR34390:SF2">
    <property type="entry name" value="SUCCINATE TRANSPORTER SUBUNIT YJJP-RELATED"/>
    <property type="match status" value="1"/>
</dbReference>
<evidence type="ECO:0000256" key="3">
    <source>
        <dbReference type="ARBA" id="ARBA00022692"/>
    </source>
</evidence>
<dbReference type="PANTHER" id="PTHR34390">
    <property type="entry name" value="UPF0442 PROTEIN YJJB-RELATED"/>
    <property type="match status" value="1"/>
</dbReference>
<keyword evidence="5 8" id="KW-0472">Membrane</keyword>
<protein>
    <submittedName>
        <fullName evidence="10">Inner membrane protein YjjP</fullName>
    </submittedName>
</protein>
<name>A0A6N2RVA0_BLAHA</name>
<feature type="transmembrane region" description="Helical" evidence="8">
    <location>
        <begin position="228"/>
        <end position="252"/>
    </location>
</feature>
<evidence type="ECO:0000256" key="1">
    <source>
        <dbReference type="ARBA" id="ARBA00004651"/>
    </source>
</evidence>
<evidence type="ECO:0000256" key="7">
    <source>
        <dbReference type="SAM" id="Coils"/>
    </source>
</evidence>
<evidence type="ECO:0000313" key="10">
    <source>
        <dbReference type="EMBL" id="VYS84349.1"/>
    </source>
</evidence>
<accession>A0A6N2RVA0</accession>
<keyword evidence="7" id="KW-0175">Coiled coil</keyword>
<feature type="coiled-coil region" evidence="7">
    <location>
        <begin position="85"/>
        <end position="112"/>
    </location>
</feature>
<proteinExistence type="inferred from homology"/>
<feature type="transmembrane region" description="Helical" evidence="8">
    <location>
        <begin position="142"/>
        <end position="159"/>
    </location>
</feature>
<keyword evidence="4 8" id="KW-1133">Transmembrane helix</keyword>
<dbReference type="Pfam" id="PF06738">
    <property type="entry name" value="ThrE"/>
    <property type="match status" value="1"/>
</dbReference>
<dbReference type="EMBL" id="CACRSY010000006">
    <property type="protein sequence ID" value="VYS84349.1"/>
    <property type="molecule type" value="Genomic_DNA"/>
</dbReference>
<dbReference type="InterPro" id="IPR050539">
    <property type="entry name" value="ThrE_Dicarb/AminoAcid_Exp"/>
</dbReference>
<dbReference type="GO" id="GO:0015744">
    <property type="term" value="P:succinate transport"/>
    <property type="evidence" value="ECO:0007669"/>
    <property type="project" value="TreeGrafter"/>
</dbReference>
<evidence type="ECO:0000256" key="2">
    <source>
        <dbReference type="ARBA" id="ARBA00022475"/>
    </source>
</evidence>
<dbReference type="GO" id="GO:0022857">
    <property type="term" value="F:transmembrane transporter activity"/>
    <property type="evidence" value="ECO:0007669"/>
    <property type="project" value="InterPro"/>
</dbReference>
<feature type="domain" description="Threonine/serine exporter-like N-terminal" evidence="9">
    <location>
        <begin position="11"/>
        <end position="248"/>
    </location>
</feature>
<evidence type="ECO:0000256" key="6">
    <source>
        <dbReference type="ARBA" id="ARBA00034125"/>
    </source>
</evidence>
<evidence type="ECO:0000259" key="9">
    <source>
        <dbReference type="Pfam" id="PF06738"/>
    </source>
</evidence>
<sequence length="261" mass="28190">MENEDKKVLDLSMEAGRILLDAGAEIFRVEETIKRIAMAFGIEKCSPFVMSTGIFLTAENEEGEMYASVKHIPIQGAKLHRIAAVNQLSREIVEGKYTIEEAEKKLEEIKKEPGKSDISRMLASGVGSGGFCYLLGGQAMDMLAAFLSGFLLYVVLLAFEKREKTTSKIVLNMIGGFCVSLFAVIFYRMGLGNAPGSILVGSVMPLVPGVSLVNAVRDFAEGNYIGGGVRFLDALMVALGIALGVSLMHVVYFRMTGGSLL</sequence>
<keyword evidence="2" id="KW-1003">Cell membrane</keyword>
<dbReference type="AlphaFoldDB" id="A0A6N2RVA0"/>
<dbReference type="RefSeq" id="WP_009247590.1">
    <property type="nucleotide sequence ID" value="NZ_CACRSY010000006.1"/>
</dbReference>
<gene>
    <name evidence="10" type="primary">yjjP</name>
    <name evidence="10" type="ORF">BHLFYP23_01785</name>
</gene>
<evidence type="ECO:0000256" key="4">
    <source>
        <dbReference type="ARBA" id="ARBA00022989"/>
    </source>
</evidence>
<comment type="subcellular location">
    <subcellularLocation>
        <location evidence="1">Cell membrane</location>
        <topology evidence="1">Multi-pass membrane protein</topology>
    </subcellularLocation>
</comment>
<evidence type="ECO:0000256" key="5">
    <source>
        <dbReference type="ARBA" id="ARBA00023136"/>
    </source>
</evidence>
<dbReference type="GO" id="GO:0005886">
    <property type="term" value="C:plasma membrane"/>
    <property type="evidence" value="ECO:0007669"/>
    <property type="project" value="UniProtKB-SubCell"/>
</dbReference>
<organism evidence="10">
    <name type="scientific">Blautia hansenii</name>
    <name type="common">Ruminococcus hansenii</name>
    <dbReference type="NCBI Taxonomy" id="1322"/>
    <lineage>
        <taxon>Bacteria</taxon>
        <taxon>Bacillati</taxon>
        <taxon>Bacillota</taxon>
        <taxon>Clostridia</taxon>
        <taxon>Lachnospirales</taxon>
        <taxon>Lachnospiraceae</taxon>
        <taxon>Blautia</taxon>
    </lineage>
</organism>
<reference evidence="10" key="1">
    <citation type="submission" date="2019-11" db="EMBL/GenBank/DDBJ databases">
        <authorList>
            <person name="Feng L."/>
        </authorList>
    </citation>
    <scope>NUCLEOTIDE SEQUENCE</scope>
    <source>
        <strain evidence="10">BhanseniiLFYP23</strain>
    </source>
</reference>